<organism evidence="1 2">
    <name type="scientific">Conoideocrella luteorostrata</name>
    <dbReference type="NCBI Taxonomy" id="1105319"/>
    <lineage>
        <taxon>Eukaryota</taxon>
        <taxon>Fungi</taxon>
        <taxon>Dikarya</taxon>
        <taxon>Ascomycota</taxon>
        <taxon>Pezizomycotina</taxon>
        <taxon>Sordariomycetes</taxon>
        <taxon>Hypocreomycetidae</taxon>
        <taxon>Hypocreales</taxon>
        <taxon>Clavicipitaceae</taxon>
        <taxon>Conoideocrella</taxon>
    </lineage>
</organism>
<sequence>MDTRLISPTIVHARSVQEYSSAQWEEKRIYVYNLRVMQDMPAEEVVEVLARDGFHVKYFSSSLTPYDNADKLLTNKNHEDKVCYRVFISVRNYIDGAYSPKAQKIDHAFQRTVHGSLEWIYNKPQKAHELLASITMAQNFQHISARRCIENKTDADWWASFGVRVLRRGFEKLDDCLGVNDSPFEVLLVILGLLVRLGTQPLEAIRHCKDRLAECHPFKAIFCNIHSVEADVEFCNHIAATATRIGSRDYFRNKDKRFEQQWERLVKNRDGVGEGEALADWTMGWLASTYIWPDEKRAERSMVELRRIFNSVDQSMHDAYGSLDVRAFLGSY</sequence>
<comment type="caution">
    <text evidence="1">The sequence shown here is derived from an EMBL/GenBank/DDBJ whole genome shotgun (WGS) entry which is preliminary data.</text>
</comment>
<dbReference type="Proteomes" id="UP001251528">
    <property type="component" value="Unassembled WGS sequence"/>
</dbReference>
<evidence type="ECO:0000313" key="2">
    <source>
        <dbReference type="Proteomes" id="UP001251528"/>
    </source>
</evidence>
<protein>
    <submittedName>
        <fullName evidence="1">Uncharacterized protein</fullName>
    </submittedName>
</protein>
<accession>A0AAJ0G1Z2</accession>
<reference evidence="1" key="1">
    <citation type="submission" date="2023-06" db="EMBL/GenBank/DDBJ databases">
        <title>Conoideocrella luteorostrata (Hypocreales: Clavicipitaceae), a potential biocontrol fungus for elongate hemlock scale in United States Christmas tree production areas.</title>
        <authorList>
            <person name="Barrett H."/>
            <person name="Lovett B."/>
            <person name="Macias A.M."/>
            <person name="Stajich J.E."/>
            <person name="Kasson M.T."/>
        </authorList>
    </citation>
    <scope>NUCLEOTIDE SEQUENCE</scope>
    <source>
        <strain evidence="1">ARSEF 14590</strain>
    </source>
</reference>
<proteinExistence type="predicted"/>
<evidence type="ECO:0000313" key="1">
    <source>
        <dbReference type="EMBL" id="KAK2612419.1"/>
    </source>
</evidence>
<dbReference type="EMBL" id="JASWJB010000016">
    <property type="protein sequence ID" value="KAK2612419.1"/>
    <property type="molecule type" value="Genomic_DNA"/>
</dbReference>
<name>A0AAJ0G1Z2_9HYPO</name>
<gene>
    <name evidence="1" type="ORF">QQS21_001523</name>
</gene>
<dbReference type="AlphaFoldDB" id="A0AAJ0G1Z2"/>
<keyword evidence="2" id="KW-1185">Reference proteome</keyword>